<evidence type="ECO:0000256" key="1">
    <source>
        <dbReference type="SAM" id="SignalP"/>
    </source>
</evidence>
<dbReference type="Proteomes" id="UP000672039">
    <property type="component" value="Chromosome"/>
</dbReference>
<accession>A0ABX7WV62</accession>
<dbReference type="RefSeq" id="WP_210223460.1">
    <property type="nucleotide sequence ID" value="NZ_CP072801.1"/>
</dbReference>
<gene>
    <name evidence="2" type="ORF">J9253_04335</name>
</gene>
<dbReference type="EMBL" id="CP072801">
    <property type="protein sequence ID" value="QTR47176.1"/>
    <property type="molecule type" value="Genomic_DNA"/>
</dbReference>
<evidence type="ECO:0000313" key="2">
    <source>
        <dbReference type="EMBL" id="QTR47176.1"/>
    </source>
</evidence>
<keyword evidence="1" id="KW-0732">Signal</keyword>
<reference evidence="2 3" key="1">
    <citation type="submission" date="2021-04" db="EMBL/GenBank/DDBJ databases">
        <title>Genomics, taxonomy and metabolism of representatives of sulfur bacteria of the genus Thiothrix: Thiothrix fructosivorans QT, Thiothrix unzii A1T and three new species, Thiothrix subterranea sp. nov., Thiothrix litoralis sp. nov. and 'Candidatus Thiothrix anitrata' sp. nov.</title>
        <authorList>
            <person name="Ravin N.V."/>
            <person name="Smolyakov D."/>
            <person name="Rudenko T.S."/>
            <person name="Mardanov A.V."/>
            <person name="Beletsky A.V."/>
            <person name="Markov N.D."/>
            <person name="Fomenkov A.I."/>
            <person name="Roberts R.J."/>
            <person name="Karnachuk O.V."/>
            <person name="Novikov A."/>
            <person name="Grabovich M.Y."/>
        </authorList>
    </citation>
    <scope>NUCLEOTIDE SEQUENCE [LARGE SCALE GENOMIC DNA]</scope>
    <source>
        <strain evidence="2 3">AS</strain>
    </source>
</reference>
<organism evidence="2 3">
    <name type="scientific">Thiothrix litoralis</name>
    <dbReference type="NCBI Taxonomy" id="2891210"/>
    <lineage>
        <taxon>Bacteria</taxon>
        <taxon>Pseudomonadati</taxon>
        <taxon>Pseudomonadota</taxon>
        <taxon>Gammaproteobacteria</taxon>
        <taxon>Thiotrichales</taxon>
        <taxon>Thiotrichaceae</taxon>
        <taxon>Thiothrix</taxon>
    </lineage>
</organism>
<proteinExistence type="predicted"/>
<feature type="signal peptide" evidence="1">
    <location>
        <begin position="1"/>
        <end position="24"/>
    </location>
</feature>
<sequence length="300" mass="32184">MTLSSSQSLALAGIAWASALPAHALELRYGSGDFDMGMAAPLVSMDATLSVDTLTLAEPHKNLGDSRLYYQFRADYFDSDTVNKMTDFSSLPLRTKLPGVNSSLTDLVADNTPLPVPADYRIHGLNVDVGMGYDMVKTPKGHIGMGVNTGVSTPFMEVRNFKLATANFVMDALDTFDTDITTYKAGVSVQGSYQATPWLEVAGGASLNHQTGEMDNGIIGSGIDMEGTYRTVEVSAKIRPAALLHQPTLKNAFISIGHTQSRWDYDSAEVTTPVGAFNVPGVMDADFEHSSTFIGAGYDF</sequence>
<protein>
    <recommendedName>
        <fullName evidence="4">MetA-pathway of phenol degradation</fullName>
    </recommendedName>
</protein>
<evidence type="ECO:0008006" key="4">
    <source>
        <dbReference type="Google" id="ProtNLM"/>
    </source>
</evidence>
<name>A0ABX7WV62_9GAMM</name>
<keyword evidence="3" id="KW-1185">Reference proteome</keyword>
<feature type="chain" id="PRO_5046484433" description="MetA-pathway of phenol degradation" evidence="1">
    <location>
        <begin position="25"/>
        <end position="300"/>
    </location>
</feature>
<evidence type="ECO:0000313" key="3">
    <source>
        <dbReference type="Proteomes" id="UP000672039"/>
    </source>
</evidence>